<organism evidence="2 3">
    <name type="scientific">Cuscuta campestris</name>
    <dbReference type="NCBI Taxonomy" id="132261"/>
    <lineage>
        <taxon>Eukaryota</taxon>
        <taxon>Viridiplantae</taxon>
        <taxon>Streptophyta</taxon>
        <taxon>Embryophyta</taxon>
        <taxon>Tracheophyta</taxon>
        <taxon>Spermatophyta</taxon>
        <taxon>Magnoliopsida</taxon>
        <taxon>eudicotyledons</taxon>
        <taxon>Gunneridae</taxon>
        <taxon>Pentapetalae</taxon>
        <taxon>asterids</taxon>
        <taxon>lamiids</taxon>
        <taxon>Solanales</taxon>
        <taxon>Convolvulaceae</taxon>
        <taxon>Cuscuteae</taxon>
        <taxon>Cuscuta</taxon>
        <taxon>Cuscuta subgen. Grammica</taxon>
        <taxon>Cuscuta sect. Cleistogrammica</taxon>
    </lineage>
</organism>
<evidence type="ECO:0000313" key="2">
    <source>
        <dbReference type="EMBL" id="VFR00673.1"/>
    </source>
</evidence>
<evidence type="ECO:0000256" key="1">
    <source>
        <dbReference type="SAM" id="MobiDB-lite"/>
    </source>
</evidence>
<accession>A0A484NHR2</accession>
<proteinExistence type="predicted"/>
<dbReference type="PANTHER" id="PTHR37722">
    <property type="entry name" value="OS01G0167700 PROTEIN"/>
    <property type="match status" value="1"/>
</dbReference>
<feature type="region of interest" description="Disordered" evidence="1">
    <location>
        <begin position="1"/>
        <end position="22"/>
    </location>
</feature>
<dbReference type="Proteomes" id="UP000595140">
    <property type="component" value="Unassembled WGS sequence"/>
</dbReference>
<dbReference type="PANTHER" id="PTHR37722:SF2">
    <property type="entry name" value="OS01G0167700 PROTEIN"/>
    <property type="match status" value="1"/>
</dbReference>
<keyword evidence="3" id="KW-1185">Reference proteome</keyword>
<dbReference type="OrthoDB" id="1305729at2759"/>
<gene>
    <name evidence="2" type="ORF">CCAM_LOCUS42448</name>
</gene>
<feature type="region of interest" description="Disordered" evidence="1">
    <location>
        <begin position="586"/>
        <end position="616"/>
    </location>
</feature>
<dbReference type="AlphaFoldDB" id="A0A484NHR2"/>
<feature type="compositionally biased region" description="Basic and acidic residues" evidence="1">
    <location>
        <begin position="594"/>
        <end position="603"/>
    </location>
</feature>
<sequence length="666" mass="75366">MLQWMGGSRRKVTTSRNSTLKRQKQYFEQRRQKHQHHQTDVENYHGNSQYNQQLKNNKSLDVLSLLNLSVIPGESNSVCHQGKSEGDALILDYQTKLYPQTAHTNEVTQISPPRIKLEENLPCDLADTECIRNFPVGALESQKKRLKGDWNTLNQSKLLTENQLSVIDILDDDGPSSTLEQDVGHEGHVAFSVQGLGKVNAETPIHSPERPVSCRNFSYGQCLPLKERVKTHSSIKTTGRPDGLNHELATTMRDIRESIYKSSEPSFCSSSIDDLFCCPKKDLFSNKKLSKVSDYDTNLDDIFEDDELFGNERKKNSQNATSSFLPYGICDQEEYGFPCKGELDELEFCSSHPADRSNDHQDFYFESHQWKSTRMQPPFEINYRDSPSLFSKHQTQHYFEDSDPNIKCNYSIETRGYCFVENKKRTAPSCSASDDMMDNLSFPSEESCFFSAAVKGDLLGSTIDHHDMDNLLHKNTMETKNRFCNGDGWTESFSDYPTTAQERWPDQKNHGLISKDLHSLDEDFMGFTREHLGCSKQLPLEEPNIIPKPAIIIISNTISAGPSVPNLFQPKSSIHKTRECISQASMVSSSSDQLGDHTTKEPKCITPDVTETTNNGSKSMMEQADEASSCADIAAGDQAEGKRRGGKMINFLCFKRHWSFDATLQR</sequence>
<reference evidence="2 3" key="1">
    <citation type="submission" date="2018-04" db="EMBL/GenBank/DDBJ databases">
        <authorList>
            <person name="Vogel A."/>
        </authorList>
    </citation>
    <scope>NUCLEOTIDE SEQUENCE [LARGE SCALE GENOMIC DNA]</scope>
</reference>
<feature type="compositionally biased region" description="Basic residues" evidence="1">
    <location>
        <begin position="8"/>
        <end position="22"/>
    </location>
</feature>
<protein>
    <submittedName>
        <fullName evidence="2">Uncharacterized protein</fullName>
    </submittedName>
</protein>
<name>A0A484NHR2_9ASTE</name>
<dbReference type="EMBL" id="OOIL02006707">
    <property type="protein sequence ID" value="VFR00673.1"/>
    <property type="molecule type" value="Genomic_DNA"/>
</dbReference>
<evidence type="ECO:0000313" key="3">
    <source>
        <dbReference type="Proteomes" id="UP000595140"/>
    </source>
</evidence>